<organism evidence="7 8">
    <name type="scientific">Pseudoalteromonas shioyasakiensis</name>
    <dbReference type="NCBI Taxonomy" id="1190813"/>
    <lineage>
        <taxon>Bacteria</taxon>
        <taxon>Pseudomonadati</taxon>
        <taxon>Pseudomonadota</taxon>
        <taxon>Gammaproteobacteria</taxon>
        <taxon>Alteromonadales</taxon>
        <taxon>Pseudoalteromonadaceae</taxon>
        <taxon>Pseudoalteromonas</taxon>
    </lineage>
</organism>
<protein>
    <recommendedName>
        <fullName evidence="6">Cyclic di-GMP-binding protein</fullName>
    </recommendedName>
    <alternativeName>
        <fullName evidence="6">Cellulose synthase regulatory subunit</fullName>
    </alternativeName>
</protein>
<sequence length="198" mass="22401">AISAEPLSNKAIFDDGYPEQAPIESMTLSFEKLGLSKFKLDGVSNSTRVDFTNRLDQLGKKLTLDFSYTTSPSLIGRVSHLKIFLNENLVTVLPIDDKTTPIGTVSERSIVLNPKLIKDFNQIRFELVGFYDLVCQDDYSKTIWAELSKSSRISIERQSLALESLLEYFPAPFFDSRDYNKVNLPFVFASQPDENTLE</sequence>
<keyword evidence="2 6" id="KW-1003">Cell membrane</keyword>
<keyword evidence="5" id="KW-0472">Membrane</keyword>
<reference evidence="7 8" key="1">
    <citation type="submission" date="2022-02" db="EMBL/GenBank/DDBJ databases">
        <title>Genome analysis of Beneficial Microorganisms for Coral consortium from Pocillopora damicornis.</title>
        <authorList>
            <person name="Rosado P.M."/>
            <person name="Cardoso P.M."/>
            <person name="Rosado J.G."/>
            <person name="Schultz J."/>
            <person name="Rocha U."/>
            <person name="Costa T.K."/>
            <person name="Peixoto R.S."/>
        </authorList>
    </citation>
    <scope>NUCLEOTIDE SEQUENCE [LARGE SCALE GENOMIC DNA]</scope>
    <source>
        <strain evidence="7 8">BMC5</strain>
    </source>
</reference>
<evidence type="ECO:0000256" key="4">
    <source>
        <dbReference type="ARBA" id="ARBA00022989"/>
    </source>
</evidence>
<dbReference type="RefSeq" id="WP_282658974.1">
    <property type="nucleotide sequence ID" value="NZ_JAKUMG010000048.1"/>
</dbReference>
<dbReference type="Gene3D" id="2.60.120.260">
    <property type="entry name" value="Galactose-binding domain-like"/>
    <property type="match status" value="1"/>
</dbReference>
<keyword evidence="6" id="KW-0135">Cellulose biosynthesis</keyword>
<comment type="subunit">
    <text evidence="6">Tightly associated with the cellulose synthase catalytic subunit.</text>
</comment>
<comment type="subcellular location">
    <subcellularLocation>
        <location evidence="6">Cell inner membrane</location>
    </subcellularLocation>
    <subcellularLocation>
        <location evidence="1">Cell membrane</location>
        <topology evidence="1">Single-pass membrane protein</topology>
    </subcellularLocation>
</comment>
<proteinExistence type="inferred from homology"/>
<evidence type="ECO:0000256" key="1">
    <source>
        <dbReference type="ARBA" id="ARBA00004162"/>
    </source>
</evidence>
<dbReference type="InterPro" id="IPR018513">
    <property type="entry name" value="Cell_synthase_bac"/>
</dbReference>
<name>A0ABT6U748_9GAMM</name>
<dbReference type="EMBL" id="JAKUMG010000048">
    <property type="protein sequence ID" value="MDI4671607.1"/>
    <property type="molecule type" value="Genomic_DNA"/>
</dbReference>
<dbReference type="PANTHER" id="PTHR39083:SF1">
    <property type="entry name" value="CYCLIC DI-GMP-BINDING PROTEIN"/>
    <property type="match status" value="1"/>
</dbReference>
<comment type="pathway">
    <text evidence="6">Glycan metabolism; bacterial cellulose biosynthesis.</text>
</comment>
<comment type="similarity">
    <text evidence="6">Belongs to the AcsB/BcsB family.</text>
</comment>
<dbReference type="PANTHER" id="PTHR39083">
    <property type="entry name" value="CYCLIC DI-GMP-BINDING PROTEIN"/>
    <property type="match status" value="1"/>
</dbReference>
<keyword evidence="4" id="KW-1133">Transmembrane helix</keyword>
<evidence type="ECO:0000313" key="7">
    <source>
        <dbReference type="EMBL" id="MDI4671607.1"/>
    </source>
</evidence>
<keyword evidence="6" id="KW-0997">Cell inner membrane</keyword>
<comment type="function">
    <text evidence="6">Binds the cellulose synthase activator, bis-(3'-5') cyclic diguanylic acid (c-di-GMP).</text>
</comment>
<comment type="caution">
    <text evidence="7">The sequence shown here is derived from an EMBL/GenBank/DDBJ whole genome shotgun (WGS) entry which is preliminary data.</text>
</comment>
<keyword evidence="3" id="KW-0812">Transmembrane</keyword>
<evidence type="ECO:0000256" key="6">
    <source>
        <dbReference type="RuleBase" id="RU365021"/>
    </source>
</evidence>
<keyword evidence="6" id="KW-0973">c-di-GMP</keyword>
<evidence type="ECO:0000256" key="2">
    <source>
        <dbReference type="ARBA" id="ARBA00022475"/>
    </source>
</evidence>
<dbReference type="Proteomes" id="UP001156974">
    <property type="component" value="Unassembled WGS sequence"/>
</dbReference>
<feature type="non-terminal residue" evidence="7">
    <location>
        <position position="198"/>
    </location>
</feature>
<evidence type="ECO:0000313" key="8">
    <source>
        <dbReference type="Proteomes" id="UP001156974"/>
    </source>
</evidence>
<evidence type="ECO:0000256" key="5">
    <source>
        <dbReference type="ARBA" id="ARBA00023136"/>
    </source>
</evidence>
<gene>
    <name evidence="7" type="ORF">MKZ47_21355</name>
</gene>
<keyword evidence="8" id="KW-1185">Reference proteome</keyword>
<evidence type="ECO:0000256" key="3">
    <source>
        <dbReference type="ARBA" id="ARBA00022692"/>
    </source>
</evidence>
<dbReference type="Pfam" id="PF03170">
    <property type="entry name" value="BcsB"/>
    <property type="match status" value="1"/>
</dbReference>
<accession>A0ABT6U748</accession>
<feature type="non-terminal residue" evidence="7">
    <location>
        <position position="1"/>
    </location>
</feature>